<organism evidence="1">
    <name type="scientific">Arion vulgaris</name>
    <dbReference type="NCBI Taxonomy" id="1028688"/>
    <lineage>
        <taxon>Eukaryota</taxon>
        <taxon>Metazoa</taxon>
        <taxon>Spiralia</taxon>
        <taxon>Lophotrochozoa</taxon>
        <taxon>Mollusca</taxon>
        <taxon>Gastropoda</taxon>
        <taxon>Heterobranchia</taxon>
        <taxon>Euthyneura</taxon>
        <taxon>Panpulmonata</taxon>
        <taxon>Eupulmonata</taxon>
        <taxon>Stylommatophora</taxon>
        <taxon>Helicina</taxon>
        <taxon>Arionoidea</taxon>
        <taxon>Arionidae</taxon>
        <taxon>Arion</taxon>
    </lineage>
</organism>
<dbReference type="AlphaFoldDB" id="A0A0B6ZIA4"/>
<name>A0A0B6ZIA4_9EUPU</name>
<evidence type="ECO:0000313" key="1">
    <source>
        <dbReference type="EMBL" id="CEK68112.1"/>
    </source>
</evidence>
<proteinExistence type="predicted"/>
<protein>
    <submittedName>
        <fullName evidence="1">Uncharacterized protein</fullName>
    </submittedName>
</protein>
<dbReference type="EMBL" id="HACG01021247">
    <property type="protein sequence ID" value="CEK68112.1"/>
    <property type="molecule type" value="Transcribed_RNA"/>
</dbReference>
<gene>
    <name evidence="1" type="primary">ORF65112</name>
</gene>
<sequence>MERSKKKLSSSTTDYRIYDLLNNVQLSVMTNEEMTCNPQFCLVKYFLNKVTTF</sequence>
<accession>A0A0B6ZIA4</accession>
<reference evidence="1" key="1">
    <citation type="submission" date="2014-12" db="EMBL/GenBank/DDBJ databases">
        <title>Insight into the proteome of Arion vulgaris.</title>
        <authorList>
            <person name="Aradska J."/>
            <person name="Bulat T."/>
            <person name="Smidak R."/>
            <person name="Sarate P."/>
            <person name="Gangsoo J."/>
            <person name="Sialana F."/>
            <person name="Bilban M."/>
            <person name="Lubec G."/>
        </authorList>
    </citation>
    <scope>NUCLEOTIDE SEQUENCE</scope>
    <source>
        <tissue evidence="1">Skin</tissue>
    </source>
</reference>